<dbReference type="InterPro" id="IPR020846">
    <property type="entry name" value="MFS_dom"/>
</dbReference>
<keyword evidence="2" id="KW-0472">Membrane</keyword>
<name>A0AA40GE51_9HYME</name>
<evidence type="ECO:0000313" key="4">
    <source>
        <dbReference type="EMBL" id="KAK1136079.1"/>
    </source>
</evidence>
<comment type="subcellular location">
    <subcellularLocation>
        <location evidence="1">Membrane</location>
        <topology evidence="1">Multi-pass membrane protein</topology>
    </subcellularLocation>
</comment>
<feature type="transmembrane region" description="Helical" evidence="2">
    <location>
        <begin position="20"/>
        <end position="45"/>
    </location>
</feature>
<reference evidence="4" key="1">
    <citation type="submission" date="2021-10" db="EMBL/GenBank/DDBJ databases">
        <title>Melipona bicolor Genome sequencing and assembly.</title>
        <authorList>
            <person name="Araujo N.S."/>
            <person name="Arias M.C."/>
        </authorList>
    </citation>
    <scope>NUCLEOTIDE SEQUENCE</scope>
    <source>
        <strain evidence="4">USP_2M_L1-L4_2017</strain>
        <tissue evidence="4">Whole body</tissue>
    </source>
</reference>
<accession>A0AA40GE51</accession>
<dbReference type="Proteomes" id="UP001177670">
    <property type="component" value="Unassembled WGS sequence"/>
</dbReference>
<dbReference type="PROSITE" id="PS50850">
    <property type="entry name" value="MFS"/>
    <property type="match status" value="1"/>
</dbReference>
<proteinExistence type="predicted"/>
<keyword evidence="2" id="KW-0812">Transmembrane</keyword>
<dbReference type="GO" id="GO:0022857">
    <property type="term" value="F:transmembrane transporter activity"/>
    <property type="evidence" value="ECO:0007669"/>
    <property type="project" value="InterPro"/>
</dbReference>
<keyword evidence="5" id="KW-1185">Reference proteome</keyword>
<organism evidence="4 5">
    <name type="scientific">Melipona bicolor</name>
    <dbReference type="NCBI Taxonomy" id="60889"/>
    <lineage>
        <taxon>Eukaryota</taxon>
        <taxon>Metazoa</taxon>
        <taxon>Ecdysozoa</taxon>
        <taxon>Arthropoda</taxon>
        <taxon>Hexapoda</taxon>
        <taxon>Insecta</taxon>
        <taxon>Pterygota</taxon>
        <taxon>Neoptera</taxon>
        <taxon>Endopterygota</taxon>
        <taxon>Hymenoptera</taxon>
        <taxon>Apocrita</taxon>
        <taxon>Aculeata</taxon>
        <taxon>Apoidea</taxon>
        <taxon>Anthophila</taxon>
        <taxon>Apidae</taxon>
        <taxon>Melipona</taxon>
    </lineage>
</organism>
<protein>
    <recommendedName>
        <fullName evidence="3">Major facilitator superfamily (MFS) profile domain-containing protein</fullName>
    </recommendedName>
</protein>
<dbReference type="EMBL" id="JAHYIQ010000001">
    <property type="protein sequence ID" value="KAK1136079.1"/>
    <property type="molecule type" value="Genomic_DNA"/>
</dbReference>
<sequence length="87" mass="9288">MYRYHFLAFLHSIINDTECVVISANLCCVASGALLGWTSPVLPNLGSTLEDNPLGRTITADENSWIGSLISVGAIIGSFVAGYLAER</sequence>
<dbReference type="AlphaFoldDB" id="A0AA40GE51"/>
<comment type="caution">
    <text evidence="4">The sequence shown here is derived from an EMBL/GenBank/DDBJ whole genome shotgun (WGS) entry which is preliminary data.</text>
</comment>
<evidence type="ECO:0000256" key="1">
    <source>
        <dbReference type="ARBA" id="ARBA00004141"/>
    </source>
</evidence>
<gene>
    <name evidence="4" type="ORF">K0M31_000648</name>
</gene>
<evidence type="ECO:0000313" key="5">
    <source>
        <dbReference type="Proteomes" id="UP001177670"/>
    </source>
</evidence>
<dbReference type="GO" id="GO:0016020">
    <property type="term" value="C:membrane"/>
    <property type="evidence" value="ECO:0007669"/>
    <property type="project" value="UniProtKB-SubCell"/>
</dbReference>
<dbReference type="SUPFAM" id="SSF103473">
    <property type="entry name" value="MFS general substrate transporter"/>
    <property type="match status" value="1"/>
</dbReference>
<evidence type="ECO:0000256" key="2">
    <source>
        <dbReference type="SAM" id="Phobius"/>
    </source>
</evidence>
<feature type="domain" description="Major facilitator superfamily (MFS) profile" evidence="3">
    <location>
        <begin position="4"/>
        <end position="87"/>
    </location>
</feature>
<dbReference type="Gene3D" id="1.20.1250.20">
    <property type="entry name" value="MFS general substrate transporter like domains"/>
    <property type="match status" value="1"/>
</dbReference>
<keyword evidence="2" id="KW-1133">Transmembrane helix</keyword>
<dbReference type="InterPro" id="IPR036259">
    <property type="entry name" value="MFS_trans_sf"/>
</dbReference>
<feature type="transmembrane region" description="Helical" evidence="2">
    <location>
        <begin position="65"/>
        <end position="85"/>
    </location>
</feature>
<evidence type="ECO:0000259" key="3">
    <source>
        <dbReference type="PROSITE" id="PS50850"/>
    </source>
</evidence>